<name>A0A1A7WCV7_9TELE</name>
<accession>A0A1A7WCV7</accession>
<feature type="region of interest" description="Disordered" evidence="1">
    <location>
        <begin position="85"/>
        <end position="179"/>
    </location>
</feature>
<proteinExistence type="predicted"/>
<sequence>ERRGCKVLRVSNMSGKHRTLPSWMAKKEVKAKKKKAPLKTQKKQRAARAAFYCMNEAELVEAAASCLTDGSCEDVMLHIHQQIEKQAKKTSTTKPKPDASLIKAKPLTEILEESSSDCSADPETTYVSETDLDITEAETLSYQKSPEHPESEGEKPKHAQDDHKLMNMETEKEKQMAEDAVEDEALQLVREIFFT</sequence>
<organism evidence="2">
    <name type="scientific">Iconisemion striatum</name>
    <dbReference type="NCBI Taxonomy" id="60296"/>
    <lineage>
        <taxon>Eukaryota</taxon>
        <taxon>Metazoa</taxon>
        <taxon>Chordata</taxon>
        <taxon>Craniata</taxon>
        <taxon>Vertebrata</taxon>
        <taxon>Euteleostomi</taxon>
        <taxon>Actinopterygii</taxon>
        <taxon>Neopterygii</taxon>
        <taxon>Teleostei</taxon>
        <taxon>Neoteleostei</taxon>
        <taxon>Acanthomorphata</taxon>
        <taxon>Ovalentaria</taxon>
        <taxon>Atherinomorphae</taxon>
        <taxon>Cyprinodontiformes</taxon>
        <taxon>Nothobranchiidae</taxon>
        <taxon>Iconisemion</taxon>
    </lineage>
</organism>
<reference evidence="2" key="2">
    <citation type="submission" date="2016-06" db="EMBL/GenBank/DDBJ databases">
        <title>The genome of a short-lived fish provides insights into sex chromosome evolution and the genetic control of aging.</title>
        <authorList>
            <person name="Reichwald K."/>
            <person name="Felder M."/>
            <person name="Petzold A."/>
            <person name="Koch P."/>
            <person name="Groth M."/>
            <person name="Platzer M."/>
        </authorList>
    </citation>
    <scope>NUCLEOTIDE SEQUENCE</scope>
    <source>
        <tissue evidence="2">Brain</tissue>
    </source>
</reference>
<feature type="non-terminal residue" evidence="2">
    <location>
        <position position="1"/>
    </location>
</feature>
<protein>
    <submittedName>
        <fullName evidence="2">Uncharacterized protein</fullName>
    </submittedName>
</protein>
<dbReference type="EMBL" id="HADW01002155">
    <property type="protein sequence ID" value="SBP03555.1"/>
    <property type="molecule type" value="Transcribed_RNA"/>
</dbReference>
<dbReference type="AlphaFoldDB" id="A0A1A7WCV7"/>
<gene>
    <name evidence="2" type="primary">OLA.12052</name>
</gene>
<evidence type="ECO:0000256" key="1">
    <source>
        <dbReference type="SAM" id="MobiDB-lite"/>
    </source>
</evidence>
<reference evidence="2" key="1">
    <citation type="submission" date="2016-05" db="EMBL/GenBank/DDBJ databases">
        <authorList>
            <person name="Lavstsen T."/>
            <person name="Jespersen J.S."/>
        </authorList>
    </citation>
    <scope>NUCLEOTIDE SEQUENCE</scope>
    <source>
        <tissue evidence="2">Brain</tissue>
    </source>
</reference>
<feature type="compositionally biased region" description="Basic and acidic residues" evidence="1">
    <location>
        <begin position="145"/>
        <end position="177"/>
    </location>
</feature>
<evidence type="ECO:0000313" key="2">
    <source>
        <dbReference type="EMBL" id="SBP03555.1"/>
    </source>
</evidence>